<accession>A0A6M6EBX7</accession>
<sequence>MAKQKSNMLRFGIISASVIVGSVLIIVVVYNLSMKPSKAKTEEIQKEAKSYISEHFGSSVHLIGTVYDNMGNMNYNYAAKAEDKKTGTQFVIYRSEETNKLVDTYVSQKWSNDIRKDTLPYVHKMLGKKADVLAYYDDEIGEKLRLSPSTMGSYKDRNAYVTVRVSLPRKKKTTDNKQFKEMVSYLKKDLKIKSGQLIVGYVAENGEILEDNEWHKTFGSQTK</sequence>
<evidence type="ECO:0000256" key="1">
    <source>
        <dbReference type="SAM" id="Phobius"/>
    </source>
</evidence>
<evidence type="ECO:0000313" key="2">
    <source>
        <dbReference type="EMBL" id="QJX81005.1"/>
    </source>
</evidence>
<gene>
    <name evidence="2" type="ORF">FDZ14_33485</name>
</gene>
<keyword evidence="1" id="KW-0812">Transmembrane</keyword>
<feature type="transmembrane region" description="Helical" evidence="1">
    <location>
        <begin position="12"/>
        <end position="32"/>
    </location>
</feature>
<dbReference type="RefSeq" id="WP_171779004.1">
    <property type="nucleotide sequence ID" value="NZ_CP045273.1"/>
</dbReference>
<dbReference type="EMBL" id="CP045273">
    <property type="protein sequence ID" value="QJX81005.1"/>
    <property type="molecule type" value="Genomic_DNA"/>
</dbReference>
<dbReference type="AlphaFoldDB" id="A0A6M6EBX7"/>
<proteinExistence type="predicted"/>
<keyword evidence="1" id="KW-1133">Transmembrane helix</keyword>
<name>A0A6M6EBX7_PRIMG</name>
<dbReference type="Proteomes" id="UP000501076">
    <property type="component" value="Plasmid pFDU301A"/>
</dbReference>
<evidence type="ECO:0000313" key="3">
    <source>
        <dbReference type="Proteomes" id="UP000501076"/>
    </source>
</evidence>
<keyword evidence="1" id="KW-0472">Membrane</keyword>
<keyword evidence="2" id="KW-0614">Plasmid</keyword>
<geneLocation type="plasmid" evidence="3">
    <name>pfdu301a</name>
</geneLocation>
<protein>
    <submittedName>
        <fullName evidence="2">Uncharacterized protein</fullName>
    </submittedName>
</protein>
<reference evidence="2 3" key="1">
    <citation type="submission" date="2019-10" db="EMBL/GenBank/DDBJ databases">
        <title>Complete genome sequences for adaption low water activity.</title>
        <authorList>
            <person name="Zhao L."/>
            <person name="Zhong J."/>
        </authorList>
    </citation>
    <scope>NUCLEOTIDE SEQUENCE [LARGE SCALE GENOMIC DNA]</scope>
    <source>
        <strain evidence="2 3">FDU301</strain>
        <plasmid evidence="3">pfdu301a</plasmid>
    </source>
</reference>
<organism evidence="2 3">
    <name type="scientific">Priestia megaterium</name>
    <name type="common">Bacillus megaterium</name>
    <dbReference type="NCBI Taxonomy" id="1404"/>
    <lineage>
        <taxon>Bacteria</taxon>
        <taxon>Bacillati</taxon>
        <taxon>Bacillota</taxon>
        <taxon>Bacilli</taxon>
        <taxon>Bacillales</taxon>
        <taxon>Bacillaceae</taxon>
        <taxon>Priestia</taxon>
    </lineage>
</organism>